<name>A0A426ZDJ5_ENSVE</name>
<evidence type="ECO:0008006" key="3">
    <source>
        <dbReference type="Google" id="ProtNLM"/>
    </source>
</evidence>
<evidence type="ECO:0000313" key="1">
    <source>
        <dbReference type="EMBL" id="RRT62078.1"/>
    </source>
</evidence>
<gene>
    <name evidence="1" type="ORF">B296_00019827</name>
</gene>
<accession>A0A426ZDJ5</accession>
<proteinExistence type="predicted"/>
<comment type="caution">
    <text evidence="1">The sequence shown here is derived from an EMBL/GenBank/DDBJ whole genome shotgun (WGS) entry which is preliminary data.</text>
</comment>
<protein>
    <recommendedName>
        <fullName evidence="3">DUF834 domain-containing protein</fullName>
    </recommendedName>
</protein>
<organism evidence="1 2">
    <name type="scientific">Ensete ventricosum</name>
    <name type="common">Abyssinian banana</name>
    <name type="synonym">Musa ensete</name>
    <dbReference type="NCBI Taxonomy" id="4639"/>
    <lineage>
        <taxon>Eukaryota</taxon>
        <taxon>Viridiplantae</taxon>
        <taxon>Streptophyta</taxon>
        <taxon>Embryophyta</taxon>
        <taxon>Tracheophyta</taxon>
        <taxon>Spermatophyta</taxon>
        <taxon>Magnoliopsida</taxon>
        <taxon>Liliopsida</taxon>
        <taxon>Zingiberales</taxon>
        <taxon>Musaceae</taxon>
        <taxon>Ensete</taxon>
    </lineage>
</organism>
<dbReference type="Proteomes" id="UP000287651">
    <property type="component" value="Unassembled WGS sequence"/>
</dbReference>
<dbReference type="EMBL" id="AMZH03007134">
    <property type="protein sequence ID" value="RRT62078.1"/>
    <property type="molecule type" value="Genomic_DNA"/>
</dbReference>
<evidence type="ECO:0000313" key="2">
    <source>
        <dbReference type="Proteomes" id="UP000287651"/>
    </source>
</evidence>
<dbReference type="AlphaFoldDB" id="A0A426ZDJ5"/>
<sequence>MAVPICGLQMAAAAKDEGGDSERLLVGGATVRSSKGGYAWSRKDNDGRRGEAVGASVFGAVAASGDEEGAIGAVRAIGEDNSRGEKEVEGRDCCRGGKATLQRLLMMDAEEEGVGKSQREHNMRRSYILVFQIRMEKMKEVKRPPL</sequence>
<reference evidence="1 2" key="1">
    <citation type="journal article" date="2014" name="Agronomy (Basel)">
        <title>A Draft Genome Sequence for Ensete ventricosum, the Drought-Tolerant Tree Against Hunger.</title>
        <authorList>
            <person name="Harrison J."/>
            <person name="Moore K.A."/>
            <person name="Paszkiewicz K."/>
            <person name="Jones T."/>
            <person name="Grant M."/>
            <person name="Ambacheew D."/>
            <person name="Muzemil S."/>
            <person name="Studholme D.J."/>
        </authorList>
    </citation>
    <scope>NUCLEOTIDE SEQUENCE [LARGE SCALE GENOMIC DNA]</scope>
</reference>